<feature type="region of interest" description="Disordered" evidence="1">
    <location>
        <begin position="38"/>
        <end position="63"/>
    </location>
</feature>
<protein>
    <submittedName>
        <fullName evidence="2">Uncharacterized protein</fullName>
    </submittedName>
</protein>
<reference evidence="2 3" key="1">
    <citation type="submission" date="2013-12" db="EMBL/GenBank/DDBJ databases">
        <title>Draft genome of the parsitic nematode Ancylostoma duodenale.</title>
        <authorList>
            <person name="Mitreva M."/>
        </authorList>
    </citation>
    <scope>NUCLEOTIDE SEQUENCE [LARGE SCALE GENOMIC DNA]</scope>
    <source>
        <strain evidence="2 3">Zhejiang</strain>
    </source>
</reference>
<dbReference type="Pfam" id="PF00428">
    <property type="entry name" value="Ribosomal_60s"/>
    <property type="match status" value="1"/>
</dbReference>
<accession>A0A0C2CMN3</accession>
<dbReference type="AlphaFoldDB" id="A0A0C2CMN3"/>
<organism evidence="2 3">
    <name type="scientific">Ancylostoma duodenale</name>
    <dbReference type="NCBI Taxonomy" id="51022"/>
    <lineage>
        <taxon>Eukaryota</taxon>
        <taxon>Metazoa</taxon>
        <taxon>Ecdysozoa</taxon>
        <taxon>Nematoda</taxon>
        <taxon>Chromadorea</taxon>
        <taxon>Rhabditida</taxon>
        <taxon>Rhabditina</taxon>
        <taxon>Rhabditomorpha</taxon>
        <taxon>Strongyloidea</taxon>
        <taxon>Ancylostomatidae</taxon>
        <taxon>Ancylostomatinae</taxon>
        <taxon>Ancylostoma</taxon>
    </lineage>
</organism>
<evidence type="ECO:0000313" key="2">
    <source>
        <dbReference type="EMBL" id="KIH57858.1"/>
    </source>
</evidence>
<feature type="compositionally biased region" description="Basic and acidic residues" evidence="1">
    <location>
        <begin position="38"/>
        <end position="49"/>
    </location>
</feature>
<evidence type="ECO:0000313" key="3">
    <source>
        <dbReference type="Proteomes" id="UP000054047"/>
    </source>
</evidence>
<evidence type="ECO:0000256" key="1">
    <source>
        <dbReference type="SAM" id="MobiDB-lite"/>
    </source>
</evidence>
<name>A0A0C2CMN3_9BILA</name>
<keyword evidence="3" id="KW-1185">Reference proteome</keyword>
<sequence>MALPKHWISFDTDRYLYPSHENRAITLCIKGKQSPLKFEEAAEEKKEEPKEESDEDMGFGLFD</sequence>
<gene>
    <name evidence="2" type="ORF">ANCDUO_11945</name>
</gene>
<dbReference type="Proteomes" id="UP000054047">
    <property type="component" value="Unassembled WGS sequence"/>
</dbReference>
<dbReference type="EMBL" id="KN733853">
    <property type="protein sequence ID" value="KIH57858.1"/>
    <property type="molecule type" value="Genomic_DNA"/>
</dbReference>
<proteinExistence type="predicted"/>